<dbReference type="Gene3D" id="3.40.50.970">
    <property type="match status" value="1"/>
</dbReference>
<accession>A0A450ZSB6</accession>
<comment type="cofactor">
    <cofactor evidence="1">
        <name>thiamine diphosphate</name>
        <dbReference type="ChEBI" id="CHEBI:58937"/>
    </cofactor>
</comment>
<evidence type="ECO:0000256" key="4">
    <source>
        <dbReference type="ARBA" id="ARBA00022723"/>
    </source>
</evidence>
<dbReference type="AlphaFoldDB" id="A0A450ZSB6"/>
<dbReference type="SUPFAM" id="SSF52518">
    <property type="entry name" value="Thiamin diphosphate-binding fold (THDP-binding)"/>
    <property type="match status" value="1"/>
</dbReference>
<reference evidence="8" key="1">
    <citation type="submission" date="2019-02" db="EMBL/GenBank/DDBJ databases">
        <authorList>
            <person name="Gruber-Vodicka R. H."/>
            <person name="Seah K. B. B."/>
        </authorList>
    </citation>
    <scope>NUCLEOTIDE SEQUENCE</scope>
    <source>
        <strain evidence="8">BECK_BY2</strain>
        <strain evidence="7">BECK_BY3</strain>
    </source>
</reference>
<dbReference type="EMBL" id="CAADFV010000042">
    <property type="protein sequence ID" value="VFK56671.1"/>
    <property type="molecule type" value="Genomic_DNA"/>
</dbReference>
<keyword evidence="4" id="KW-0479">Metal-binding</keyword>
<organism evidence="8">
    <name type="scientific">Candidatus Kentrum sp. TUN</name>
    <dbReference type="NCBI Taxonomy" id="2126343"/>
    <lineage>
        <taxon>Bacteria</taxon>
        <taxon>Pseudomonadati</taxon>
        <taxon>Pseudomonadota</taxon>
        <taxon>Gammaproteobacteria</taxon>
        <taxon>Candidatus Kentrum</taxon>
    </lineage>
</organism>
<keyword evidence="3" id="KW-0808">Transferase</keyword>
<feature type="domain" description="Transketolase N-terminal" evidence="6">
    <location>
        <begin position="56"/>
        <end position="303"/>
    </location>
</feature>
<dbReference type="InterPro" id="IPR005474">
    <property type="entry name" value="Transketolase_N"/>
</dbReference>
<dbReference type="PANTHER" id="PTHR47514:SF1">
    <property type="entry name" value="TRANSKETOLASE N-TERMINAL SECTION-RELATED"/>
    <property type="match status" value="1"/>
</dbReference>
<dbReference type="Pfam" id="PF00456">
    <property type="entry name" value="Transketolase_N"/>
    <property type="match status" value="1"/>
</dbReference>
<dbReference type="PANTHER" id="PTHR47514">
    <property type="entry name" value="TRANSKETOLASE N-TERMINAL SECTION-RELATED"/>
    <property type="match status" value="1"/>
</dbReference>
<comment type="similarity">
    <text evidence="2">Belongs to the transketolase family.</text>
</comment>
<evidence type="ECO:0000313" key="8">
    <source>
        <dbReference type="EMBL" id="VFK56671.1"/>
    </source>
</evidence>
<dbReference type="InterPro" id="IPR049557">
    <property type="entry name" value="Transketolase_CS"/>
</dbReference>
<protein>
    <submittedName>
        <fullName evidence="8">Transketolase subunit A</fullName>
    </submittedName>
</protein>
<keyword evidence="5" id="KW-0786">Thiamine pyrophosphate</keyword>
<proteinExistence type="inferred from homology"/>
<dbReference type="PROSITE" id="PS00801">
    <property type="entry name" value="TRANSKETOLASE_1"/>
    <property type="match status" value="1"/>
</dbReference>
<name>A0A450ZSB6_9GAMM</name>
<evidence type="ECO:0000256" key="2">
    <source>
        <dbReference type="ARBA" id="ARBA00007131"/>
    </source>
</evidence>
<dbReference type="GO" id="GO:0016740">
    <property type="term" value="F:transferase activity"/>
    <property type="evidence" value="ECO:0007669"/>
    <property type="project" value="UniProtKB-KW"/>
</dbReference>
<evidence type="ECO:0000256" key="1">
    <source>
        <dbReference type="ARBA" id="ARBA00001964"/>
    </source>
</evidence>
<evidence type="ECO:0000259" key="6">
    <source>
        <dbReference type="Pfam" id="PF00456"/>
    </source>
</evidence>
<evidence type="ECO:0000256" key="5">
    <source>
        <dbReference type="ARBA" id="ARBA00023052"/>
    </source>
</evidence>
<evidence type="ECO:0000313" key="7">
    <source>
        <dbReference type="EMBL" id="VFK54407.1"/>
    </source>
</evidence>
<dbReference type="GO" id="GO:0046872">
    <property type="term" value="F:metal ion binding"/>
    <property type="evidence" value="ECO:0007669"/>
    <property type="project" value="UniProtKB-KW"/>
</dbReference>
<dbReference type="CDD" id="cd02012">
    <property type="entry name" value="TPP_TK"/>
    <property type="match status" value="1"/>
</dbReference>
<evidence type="ECO:0000256" key="3">
    <source>
        <dbReference type="ARBA" id="ARBA00022679"/>
    </source>
</evidence>
<dbReference type="InterPro" id="IPR029061">
    <property type="entry name" value="THDP-binding"/>
</dbReference>
<gene>
    <name evidence="8" type="ORF">BECKTUN1418E_GA0071001_104219</name>
    <name evidence="7" type="ORF">BECKTUN1418F_GA0071002_104219</name>
</gene>
<dbReference type="EMBL" id="CAADFY010000042">
    <property type="protein sequence ID" value="VFK54407.1"/>
    <property type="molecule type" value="Genomic_DNA"/>
</dbReference>
<sequence length="314" mass="34698">MAFSPARCRIEASPKTKSRYEILVKLVKNEIHINDESQALQKRIRDPDQLGKIACELRKTVLKMVHHAGSGHIGGSLSCLDILTCLYFGEMRHYPFRADWPARDRFVLSKGHAAPALYAILARSGYIASHDLLQLRRLESILQGHPDSRRCPGIEASTGSLGQGLSVAHGMALATQDQPTLPRVYVLLGDGELQEGQTWEAAMSAGHYRTHNLCALIDANGLQLDGTVRHIKNVEPISDKFIAFGWNAIDIDGHDIQGILQALDQARSCQDRSTVIIARTVKGKGVSLFENKSEWHGKVPNEKQLQIALEELSS</sequence>